<evidence type="ECO:0000256" key="1">
    <source>
        <dbReference type="ARBA" id="ARBA00009846"/>
    </source>
</evidence>
<feature type="transmembrane region" description="Helical" evidence="2">
    <location>
        <begin position="57"/>
        <end position="75"/>
    </location>
</feature>
<organism evidence="3 4">
    <name type="scientific">Prochlorococcus marinus (strain MIT 9303)</name>
    <dbReference type="NCBI Taxonomy" id="59922"/>
    <lineage>
        <taxon>Bacteria</taxon>
        <taxon>Bacillati</taxon>
        <taxon>Cyanobacteriota</taxon>
        <taxon>Cyanophyceae</taxon>
        <taxon>Synechococcales</taxon>
        <taxon>Prochlorococcaceae</taxon>
        <taxon>Prochlorococcus</taxon>
    </lineage>
</organism>
<evidence type="ECO:0000256" key="2">
    <source>
        <dbReference type="SAM" id="Phobius"/>
    </source>
</evidence>
<reference evidence="3 4" key="1">
    <citation type="journal article" date="2007" name="PLoS Genet.">
        <title>Patterns and implications of gene gain and loss in the evolution of Prochlorococcus.</title>
        <authorList>
            <person name="Kettler G.C."/>
            <person name="Martiny A.C."/>
            <person name="Huang K."/>
            <person name="Zucker J."/>
            <person name="Coleman M.L."/>
            <person name="Rodrigue S."/>
            <person name="Chen F."/>
            <person name="Lapidus A."/>
            <person name="Ferriera S."/>
            <person name="Johnson J."/>
            <person name="Steglich C."/>
            <person name="Church G.M."/>
            <person name="Richardson P."/>
            <person name="Chisholm S.W."/>
        </authorList>
    </citation>
    <scope>NUCLEOTIDE SEQUENCE [LARGE SCALE GENOMIC DNA]</scope>
    <source>
        <strain evidence="3 4">MIT 9303</strain>
    </source>
</reference>
<dbReference type="Pfam" id="PF04483">
    <property type="entry name" value="DUF565"/>
    <property type="match status" value="1"/>
</dbReference>
<proteinExistence type="inferred from homology"/>
<keyword evidence="2" id="KW-1133">Transmembrane helix</keyword>
<protein>
    <recommendedName>
        <fullName evidence="5">DUF565 domain-containing protein</fullName>
    </recommendedName>
</protein>
<dbReference type="EMBL" id="CP000554">
    <property type="protein sequence ID" value="ABM78201.1"/>
    <property type="molecule type" value="Genomic_DNA"/>
</dbReference>
<dbReference type="AlphaFoldDB" id="A2C9P1"/>
<dbReference type="BioCyc" id="PMAR59922:G1G80-1257-MONOMER"/>
<dbReference type="RefSeq" id="WP_011130137.1">
    <property type="nucleotide sequence ID" value="NC_008820.1"/>
</dbReference>
<feature type="transmembrane region" description="Helical" evidence="2">
    <location>
        <begin position="32"/>
        <end position="51"/>
    </location>
</feature>
<dbReference type="HOGENOM" id="CLU_090160_3_1_3"/>
<evidence type="ECO:0000313" key="4">
    <source>
        <dbReference type="Proteomes" id="UP000002274"/>
    </source>
</evidence>
<sequence>MSLQNTRFARFQRQLWGHFAQAWLGSWRRRSIALIALLLGFYLGSNLTVYYLQKIDMRPLVVIVMVLIIELLVFLRSRVEIEPWPLHWLALDNLRIGAVYAVVLEAFKLGS</sequence>
<evidence type="ECO:0000313" key="3">
    <source>
        <dbReference type="EMBL" id="ABM78201.1"/>
    </source>
</evidence>
<keyword evidence="2" id="KW-0812">Transmembrane</keyword>
<dbReference type="Proteomes" id="UP000002274">
    <property type="component" value="Chromosome"/>
</dbReference>
<keyword evidence="2" id="KW-0472">Membrane</keyword>
<name>A2C9P1_PROM3</name>
<comment type="similarity">
    <text evidence="1">Belongs to the ycf20 family.</text>
</comment>
<dbReference type="KEGG" id="pmf:P9303_14551"/>
<dbReference type="InterPro" id="IPR007572">
    <property type="entry name" value="Uncharacterised_Ycf20"/>
</dbReference>
<gene>
    <name evidence="3" type="ordered locus">P9303_14551</name>
</gene>
<accession>A2C9P1</accession>
<dbReference type="STRING" id="59922.P9303_14551"/>
<evidence type="ECO:0008006" key="5">
    <source>
        <dbReference type="Google" id="ProtNLM"/>
    </source>
</evidence>